<dbReference type="GO" id="GO:0005524">
    <property type="term" value="F:ATP binding"/>
    <property type="evidence" value="ECO:0007669"/>
    <property type="project" value="InterPro"/>
</dbReference>
<dbReference type="InterPro" id="IPR035899">
    <property type="entry name" value="DBL_dom_sf"/>
</dbReference>
<dbReference type="PROSITE" id="PS50010">
    <property type="entry name" value="DH_2"/>
    <property type="match status" value="1"/>
</dbReference>
<evidence type="ECO:0000313" key="4">
    <source>
        <dbReference type="EMBL" id="CAE6420851.1"/>
    </source>
</evidence>
<gene>
    <name evidence="4" type="ORF">RDB_LOCUS48753</name>
</gene>
<evidence type="ECO:0000313" key="5">
    <source>
        <dbReference type="Proteomes" id="UP000663826"/>
    </source>
</evidence>
<organism evidence="4 5">
    <name type="scientific">Rhizoctonia solani</name>
    <dbReference type="NCBI Taxonomy" id="456999"/>
    <lineage>
        <taxon>Eukaryota</taxon>
        <taxon>Fungi</taxon>
        <taxon>Dikarya</taxon>
        <taxon>Basidiomycota</taxon>
        <taxon>Agaricomycotina</taxon>
        <taxon>Agaricomycetes</taxon>
        <taxon>Cantharellales</taxon>
        <taxon>Ceratobasidiaceae</taxon>
        <taxon>Rhizoctonia</taxon>
    </lineage>
</organism>
<accession>A0A8H3AIY1</accession>
<dbReference type="Gene3D" id="1.10.510.10">
    <property type="entry name" value="Transferase(Phosphotransferase) domain 1"/>
    <property type="match status" value="1"/>
</dbReference>
<dbReference type="InterPro" id="IPR000219">
    <property type="entry name" value="DH_dom"/>
</dbReference>
<dbReference type="Proteomes" id="UP000663826">
    <property type="component" value="Unassembled WGS sequence"/>
</dbReference>
<reference evidence="4" key="1">
    <citation type="submission" date="2021-01" db="EMBL/GenBank/DDBJ databases">
        <authorList>
            <person name="Kaushik A."/>
        </authorList>
    </citation>
    <scope>NUCLEOTIDE SEQUENCE</scope>
    <source>
        <strain evidence="4">AG1-1B</strain>
    </source>
</reference>
<feature type="compositionally biased region" description="Low complexity" evidence="1">
    <location>
        <begin position="506"/>
        <end position="519"/>
    </location>
</feature>
<evidence type="ECO:0000256" key="1">
    <source>
        <dbReference type="SAM" id="MobiDB-lite"/>
    </source>
</evidence>
<protein>
    <submittedName>
        <fullName evidence="4">Uncharacterized protein</fullName>
    </submittedName>
</protein>
<dbReference type="PROSITE" id="PS50011">
    <property type="entry name" value="PROTEIN_KINASE_DOM"/>
    <property type="match status" value="1"/>
</dbReference>
<feature type="region of interest" description="Disordered" evidence="1">
    <location>
        <begin position="494"/>
        <end position="522"/>
    </location>
</feature>
<evidence type="ECO:0000259" key="3">
    <source>
        <dbReference type="PROSITE" id="PS50011"/>
    </source>
</evidence>
<dbReference type="GO" id="GO:0004674">
    <property type="term" value="F:protein serine/threonine kinase activity"/>
    <property type="evidence" value="ECO:0007669"/>
    <property type="project" value="TreeGrafter"/>
</dbReference>
<dbReference type="SMART" id="SM00325">
    <property type="entry name" value="RhoGEF"/>
    <property type="match status" value="1"/>
</dbReference>
<dbReference type="PROSITE" id="PS00108">
    <property type="entry name" value="PROTEIN_KINASE_ST"/>
    <property type="match status" value="1"/>
</dbReference>
<sequence>MLESHNINSRAPGSIAIDHNVPASCCWSSDHERLDTLLITTTDNNIRRYSATNTTESESLASVNSSAPSPALPSSPSLSDKVDLATEEIISSERRFVSQLSRLVDVYLPHLSAVFTESEIPSLVRNIQSIHGVHSQLANQLRNNQHSRDALCKAIVSCAPELTALHSEFWAGHSGAKALLSIARARDPKKWDSWEKERAAECLPEEDGSLTRTFEDLMVAPIWRVFTYHFLIEGLEDGSENAQVDDAIRAMQLVATSVDDTGRLREGEAYTKFILDRVKLVQEFNNADFLHSLGPCTRIGALEVVYREYATPPSPLYESVTPSLSVSQPTVASTHKSPWSFHPRSPRGKHLIVLLWKGYLVSCKIEDKQMRYEPKYWFPLRIDSTVECTSSTFPYGIRFTFGRHTFEFGAACEVDRDTWFHDIALARVSIEKGKELAVMSKTRIRRVNLGSKSESEILSIPGTQGLTRALSESNKWNRWKRSWHWGAQEAYPKRYERESSDSPQVGSASSSGARRISAATHRSTAKHLSSTDVFHQLLAHGCTDLTTAMDPKKYSKRSIARGAFADVWKGSLLDGTEVAIKVWRFDNISEDGPKSLKRAMREVYLWSKIIHPNIQELLGVILFQDRVGMVSPWRNHGNLQDYIKKHRDVDRYALCLQAVKGLAHLHDKNMVHGDLKACNMLVSEDEEVKISDFDHSILPDCTLAFSDTTNLGGGTLRWMAPELAIPDDEELPCQRDKKTDVYSLAMTCLEIITGKVPYAECSHDGAIYKVKHQKRNPNRPQELLGSDRNDAMWALLVQCWDHDPSTRPTAEEMLEKVCGDINFS</sequence>
<dbReference type="InterPro" id="IPR001245">
    <property type="entry name" value="Ser-Thr/Tyr_kinase_cat_dom"/>
</dbReference>
<dbReference type="SMART" id="SM00220">
    <property type="entry name" value="S_TKc"/>
    <property type="match status" value="1"/>
</dbReference>
<dbReference type="Gene3D" id="1.20.900.10">
    <property type="entry name" value="Dbl homology (DH) domain"/>
    <property type="match status" value="1"/>
</dbReference>
<feature type="compositionally biased region" description="Low complexity" evidence="1">
    <location>
        <begin position="57"/>
        <end position="79"/>
    </location>
</feature>
<dbReference type="InterPro" id="IPR000719">
    <property type="entry name" value="Prot_kinase_dom"/>
</dbReference>
<dbReference type="PANTHER" id="PTHR44329">
    <property type="entry name" value="SERINE/THREONINE-PROTEIN KINASE TNNI3K-RELATED"/>
    <property type="match status" value="1"/>
</dbReference>
<evidence type="ECO:0000259" key="2">
    <source>
        <dbReference type="PROSITE" id="PS50010"/>
    </source>
</evidence>
<dbReference type="SUPFAM" id="SSF48065">
    <property type="entry name" value="DBL homology domain (DH-domain)"/>
    <property type="match status" value="1"/>
</dbReference>
<dbReference type="GO" id="GO:0005085">
    <property type="term" value="F:guanyl-nucleotide exchange factor activity"/>
    <property type="evidence" value="ECO:0007669"/>
    <property type="project" value="InterPro"/>
</dbReference>
<dbReference type="InterPro" id="IPR051681">
    <property type="entry name" value="Ser/Thr_Kinases-Pseudokinases"/>
</dbReference>
<feature type="domain" description="Protein kinase" evidence="3">
    <location>
        <begin position="553"/>
        <end position="823"/>
    </location>
</feature>
<dbReference type="AlphaFoldDB" id="A0A8H3AIY1"/>
<dbReference type="Pfam" id="PF00621">
    <property type="entry name" value="RhoGEF"/>
    <property type="match status" value="1"/>
</dbReference>
<dbReference type="EMBL" id="CAJMWQ010000978">
    <property type="protein sequence ID" value="CAE6420851.1"/>
    <property type="molecule type" value="Genomic_DNA"/>
</dbReference>
<dbReference type="SUPFAM" id="SSF56112">
    <property type="entry name" value="Protein kinase-like (PK-like)"/>
    <property type="match status" value="1"/>
</dbReference>
<feature type="region of interest" description="Disordered" evidence="1">
    <location>
        <begin position="53"/>
        <end position="79"/>
    </location>
</feature>
<dbReference type="InterPro" id="IPR011009">
    <property type="entry name" value="Kinase-like_dom_sf"/>
</dbReference>
<dbReference type="InterPro" id="IPR008271">
    <property type="entry name" value="Ser/Thr_kinase_AS"/>
</dbReference>
<feature type="domain" description="DH" evidence="2">
    <location>
        <begin position="81"/>
        <end position="261"/>
    </location>
</feature>
<comment type="caution">
    <text evidence="4">The sequence shown here is derived from an EMBL/GenBank/DDBJ whole genome shotgun (WGS) entry which is preliminary data.</text>
</comment>
<dbReference type="PANTHER" id="PTHR44329:SF214">
    <property type="entry name" value="PROTEIN KINASE DOMAIN-CONTAINING PROTEIN"/>
    <property type="match status" value="1"/>
</dbReference>
<dbReference type="Pfam" id="PF07714">
    <property type="entry name" value="PK_Tyr_Ser-Thr"/>
    <property type="match status" value="1"/>
</dbReference>
<proteinExistence type="predicted"/>
<name>A0A8H3AIY1_9AGAM</name>